<organism evidence="5 6">
    <name type="scientific">Tigheibacillus halophilus</name>
    <dbReference type="NCBI Taxonomy" id="361280"/>
    <lineage>
        <taxon>Bacteria</taxon>
        <taxon>Bacillati</taxon>
        <taxon>Bacillota</taxon>
        <taxon>Bacilli</taxon>
        <taxon>Bacillales</taxon>
        <taxon>Bacillaceae</taxon>
        <taxon>Tigheibacillus</taxon>
    </lineage>
</organism>
<keyword evidence="2 5" id="KW-0238">DNA-binding</keyword>
<evidence type="ECO:0000313" key="5">
    <source>
        <dbReference type="EMBL" id="MDY0394083.1"/>
    </source>
</evidence>
<evidence type="ECO:0000256" key="1">
    <source>
        <dbReference type="ARBA" id="ARBA00023015"/>
    </source>
</evidence>
<evidence type="ECO:0000259" key="4">
    <source>
        <dbReference type="PROSITE" id="PS50932"/>
    </source>
</evidence>
<feature type="domain" description="HTH lacI-type" evidence="4">
    <location>
        <begin position="3"/>
        <end position="57"/>
    </location>
</feature>
<dbReference type="Gene3D" id="1.10.260.40">
    <property type="entry name" value="lambda repressor-like DNA-binding domains"/>
    <property type="match status" value="1"/>
</dbReference>
<keyword evidence="6" id="KW-1185">Reference proteome</keyword>
<keyword evidence="3" id="KW-0804">Transcription</keyword>
<dbReference type="EMBL" id="JAWDIP010000003">
    <property type="protein sequence ID" value="MDY0394083.1"/>
    <property type="molecule type" value="Genomic_DNA"/>
</dbReference>
<dbReference type="PANTHER" id="PTHR30146">
    <property type="entry name" value="LACI-RELATED TRANSCRIPTIONAL REPRESSOR"/>
    <property type="match status" value="1"/>
</dbReference>
<evidence type="ECO:0000256" key="3">
    <source>
        <dbReference type="ARBA" id="ARBA00023163"/>
    </source>
</evidence>
<dbReference type="SMART" id="SM00354">
    <property type="entry name" value="HTH_LACI"/>
    <property type="match status" value="1"/>
</dbReference>
<dbReference type="CDD" id="cd01392">
    <property type="entry name" value="HTH_LacI"/>
    <property type="match status" value="1"/>
</dbReference>
<dbReference type="PANTHER" id="PTHR30146:SF109">
    <property type="entry name" value="HTH-TYPE TRANSCRIPTIONAL REGULATOR GALS"/>
    <property type="match status" value="1"/>
</dbReference>
<evidence type="ECO:0000256" key="2">
    <source>
        <dbReference type="ARBA" id="ARBA00023125"/>
    </source>
</evidence>
<protein>
    <submittedName>
        <fullName evidence="5">LacI family DNA-binding transcriptional regulator</fullName>
    </submittedName>
</protein>
<dbReference type="SUPFAM" id="SSF53822">
    <property type="entry name" value="Periplasmic binding protein-like I"/>
    <property type="match status" value="1"/>
</dbReference>
<evidence type="ECO:0000313" key="6">
    <source>
        <dbReference type="Proteomes" id="UP001281447"/>
    </source>
</evidence>
<name>A0ABU5C442_9BACI</name>
<dbReference type="PROSITE" id="PS00356">
    <property type="entry name" value="HTH_LACI_1"/>
    <property type="match status" value="1"/>
</dbReference>
<dbReference type="Proteomes" id="UP001281447">
    <property type="component" value="Unassembled WGS sequence"/>
</dbReference>
<proteinExistence type="predicted"/>
<dbReference type="InterPro" id="IPR028082">
    <property type="entry name" value="Peripla_BP_I"/>
</dbReference>
<dbReference type="InterPro" id="IPR000843">
    <property type="entry name" value="HTH_LacI"/>
</dbReference>
<sequence>MHVTIKDIAKTAGVSYSTVSKALNNSPLVKENTKRKIVQIAEEMGYEPNYAAQRLVSKNAKIIGLIWPTIERTVLSTLVSKISDEMSKTPYSMILSVDPLQKSMETFKKFQVDGIILFEENIHLDIKPNSTPFISYGVSGRNNNLYPIIDPNHEKAMNEAVNYLSGLGHTDILYIGNVSSIDPFQMEKYLGFKKSDGKTRPPH</sequence>
<dbReference type="PROSITE" id="PS50932">
    <property type="entry name" value="HTH_LACI_2"/>
    <property type="match status" value="1"/>
</dbReference>
<comment type="caution">
    <text evidence="5">The sequence shown here is derived from an EMBL/GenBank/DDBJ whole genome shotgun (WGS) entry which is preliminary data.</text>
</comment>
<keyword evidence="1" id="KW-0805">Transcription regulation</keyword>
<dbReference type="PRINTS" id="PR00036">
    <property type="entry name" value="HTHLACI"/>
</dbReference>
<dbReference type="Pfam" id="PF00356">
    <property type="entry name" value="LacI"/>
    <property type="match status" value="1"/>
</dbReference>
<dbReference type="GO" id="GO:0003677">
    <property type="term" value="F:DNA binding"/>
    <property type="evidence" value="ECO:0007669"/>
    <property type="project" value="UniProtKB-KW"/>
</dbReference>
<reference evidence="5 6" key="1">
    <citation type="submission" date="2023-10" db="EMBL/GenBank/DDBJ databases">
        <title>Virgibacillus halophilus 5B73C genome.</title>
        <authorList>
            <person name="Miliotis G."/>
            <person name="Sengupta P."/>
            <person name="Hameed A."/>
            <person name="Chuvochina M."/>
            <person name="Mcdonagh F."/>
            <person name="Simpson A.C."/>
            <person name="Singh N.K."/>
            <person name="Rekha P.D."/>
            <person name="Raman K."/>
            <person name="Hugenholtz P."/>
            <person name="Venkateswaran K."/>
        </authorList>
    </citation>
    <scope>NUCLEOTIDE SEQUENCE [LARGE SCALE GENOMIC DNA]</scope>
    <source>
        <strain evidence="5 6">5B73C</strain>
    </source>
</reference>
<dbReference type="SUPFAM" id="SSF47413">
    <property type="entry name" value="lambda repressor-like DNA-binding domains"/>
    <property type="match status" value="1"/>
</dbReference>
<gene>
    <name evidence="5" type="ORF">RWE15_05810</name>
</gene>
<dbReference type="InterPro" id="IPR010982">
    <property type="entry name" value="Lambda_DNA-bd_dom_sf"/>
</dbReference>
<dbReference type="Gene3D" id="3.40.50.2300">
    <property type="match status" value="2"/>
</dbReference>
<accession>A0ABU5C442</accession>